<dbReference type="Pfam" id="PF03732">
    <property type="entry name" value="Retrotrans_gag"/>
    <property type="match status" value="1"/>
</dbReference>
<protein>
    <submittedName>
        <fullName evidence="2">ATP-dependent zinc metalloprotease FtsH</fullName>
    </submittedName>
</protein>
<proteinExistence type="predicted"/>
<sequence>MNDLDCTPEQKLKGAVYLLRDEAYQWWQTVEHRTQPERVTWVFFRSAFQNKYVGVRYIEALRHEFIRLTLGERSVVGYVRSLVDIDYDKNVRFEEGLKYDIKLRIGSESSKLWWRRRKSLRKLSTWSARRGIRKGVRIRIRGIWVLLFLFNDL</sequence>
<evidence type="ECO:0000313" key="3">
    <source>
        <dbReference type="Proteomes" id="UP000325315"/>
    </source>
</evidence>
<keyword evidence="2" id="KW-0645">Protease</keyword>
<keyword evidence="2" id="KW-0482">Metalloprotease</keyword>
<name>A0A5B6VKZ6_9ROSI</name>
<dbReference type="PANTHER" id="PTHR34482:SF36">
    <property type="entry name" value="RETROTRANSPOSON GAG DOMAIN-CONTAINING PROTEIN"/>
    <property type="match status" value="1"/>
</dbReference>
<dbReference type="EMBL" id="SMMG02000006">
    <property type="protein sequence ID" value="KAA3469688.1"/>
    <property type="molecule type" value="Genomic_DNA"/>
</dbReference>
<keyword evidence="2" id="KW-0378">Hydrolase</keyword>
<organism evidence="2 3">
    <name type="scientific">Gossypium australe</name>
    <dbReference type="NCBI Taxonomy" id="47621"/>
    <lineage>
        <taxon>Eukaryota</taxon>
        <taxon>Viridiplantae</taxon>
        <taxon>Streptophyta</taxon>
        <taxon>Embryophyta</taxon>
        <taxon>Tracheophyta</taxon>
        <taxon>Spermatophyta</taxon>
        <taxon>Magnoliopsida</taxon>
        <taxon>eudicotyledons</taxon>
        <taxon>Gunneridae</taxon>
        <taxon>Pentapetalae</taxon>
        <taxon>rosids</taxon>
        <taxon>malvids</taxon>
        <taxon>Malvales</taxon>
        <taxon>Malvaceae</taxon>
        <taxon>Malvoideae</taxon>
        <taxon>Gossypium</taxon>
    </lineage>
</organism>
<dbReference type="OrthoDB" id="2272416at2759"/>
<dbReference type="InterPro" id="IPR005162">
    <property type="entry name" value="Retrotrans_gag_dom"/>
</dbReference>
<gene>
    <name evidence="2" type="ORF">EPI10_015451</name>
</gene>
<evidence type="ECO:0000313" key="2">
    <source>
        <dbReference type="EMBL" id="KAA3469688.1"/>
    </source>
</evidence>
<dbReference type="GO" id="GO:0008237">
    <property type="term" value="F:metallopeptidase activity"/>
    <property type="evidence" value="ECO:0007669"/>
    <property type="project" value="UniProtKB-KW"/>
</dbReference>
<comment type="caution">
    <text evidence="2">The sequence shown here is derived from an EMBL/GenBank/DDBJ whole genome shotgun (WGS) entry which is preliminary data.</text>
</comment>
<dbReference type="AlphaFoldDB" id="A0A5B6VKZ6"/>
<reference evidence="3" key="1">
    <citation type="journal article" date="2019" name="Plant Biotechnol. J.">
        <title>Genome sequencing of the Australian wild diploid species Gossypium australe highlights disease resistance and delayed gland morphogenesis.</title>
        <authorList>
            <person name="Cai Y."/>
            <person name="Cai X."/>
            <person name="Wang Q."/>
            <person name="Wang P."/>
            <person name="Zhang Y."/>
            <person name="Cai C."/>
            <person name="Xu Y."/>
            <person name="Wang K."/>
            <person name="Zhou Z."/>
            <person name="Wang C."/>
            <person name="Geng S."/>
            <person name="Li B."/>
            <person name="Dong Q."/>
            <person name="Hou Y."/>
            <person name="Wang H."/>
            <person name="Ai P."/>
            <person name="Liu Z."/>
            <person name="Yi F."/>
            <person name="Sun M."/>
            <person name="An G."/>
            <person name="Cheng J."/>
            <person name="Zhang Y."/>
            <person name="Shi Q."/>
            <person name="Xie Y."/>
            <person name="Shi X."/>
            <person name="Chang Y."/>
            <person name="Huang F."/>
            <person name="Chen Y."/>
            <person name="Hong S."/>
            <person name="Mi L."/>
            <person name="Sun Q."/>
            <person name="Zhang L."/>
            <person name="Zhou B."/>
            <person name="Peng R."/>
            <person name="Zhang X."/>
            <person name="Liu F."/>
        </authorList>
    </citation>
    <scope>NUCLEOTIDE SEQUENCE [LARGE SCALE GENOMIC DNA]</scope>
    <source>
        <strain evidence="3">cv. PA1801</strain>
    </source>
</reference>
<dbReference type="Proteomes" id="UP000325315">
    <property type="component" value="Unassembled WGS sequence"/>
</dbReference>
<evidence type="ECO:0000259" key="1">
    <source>
        <dbReference type="Pfam" id="PF03732"/>
    </source>
</evidence>
<dbReference type="PANTHER" id="PTHR34482">
    <property type="entry name" value="DNA DAMAGE-INDUCIBLE PROTEIN 1-LIKE"/>
    <property type="match status" value="1"/>
</dbReference>
<keyword evidence="3" id="KW-1185">Reference proteome</keyword>
<feature type="domain" description="Retrotransposon gag" evidence="1">
    <location>
        <begin position="15"/>
        <end position="82"/>
    </location>
</feature>
<dbReference type="GO" id="GO:0006508">
    <property type="term" value="P:proteolysis"/>
    <property type="evidence" value="ECO:0007669"/>
    <property type="project" value="UniProtKB-KW"/>
</dbReference>
<accession>A0A5B6VKZ6</accession>